<name>A0A2J6Q455_9HELO</name>
<comment type="subcellular location">
    <subcellularLocation>
        <location evidence="1">Nucleus</location>
    </subcellularLocation>
</comment>
<dbReference type="InterPro" id="IPR036866">
    <property type="entry name" value="RibonucZ/Hydroxyglut_hydro"/>
</dbReference>
<evidence type="ECO:0000256" key="10">
    <source>
        <dbReference type="ARBA" id="ARBA00023242"/>
    </source>
</evidence>
<dbReference type="AlphaFoldDB" id="A0A2J6Q455"/>
<evidence type="ECO:0000256" key="2">
    <source>
        <dbReference type="ARBA" id="ARBA00010304"/>
    </source>
</evidence>
<dbReference type="PANTHER" id="PTHR23240">
    <property type="entry name" value="DNA CROSS-LINK REPAIR PROTEIN PSO2/SNM1-RELATED"/>
    <property type="match status" value="1"/>
</dbReference>
<keyword evidence="5" id="KW-0227">DNA damage</keyword>
<evidence type="ECO:0000256" key="4">
    <source>
        <dbReference type="ARBA" id="ARBA00022759"/>
    </source>
</evidence>
<dbReference type="Gene3D" id="3.60.15.10">
    <property type="entry name" value="Ribonuclease Z/Hydroxyacylglutathione hydrolase-like"/>
    <property type="match status" value="1"/>
</dbReference>
<evidence type="ECO:0000256" key="6">
    <source>
        <dbReference type="ARBA" id="ARBA00022801"/>
    </source>
</evidence>
<keyword evidence="7" id="KW-0269">Exonuclease</keyword>
<protein>
    <recommendedName>
        <fullName evidence="11">Protein artemis</fullName>
    </recommendedName>
    <alternativeName>
        <fullName evidence="12">DNA cross-link repair 1C protein</fullName>
    </alternativeName>
</protein>
<evidence type="ECO:0000256" key="12">
    <source>
        <dbReference type="ARBA" id="ARBA00042677"/>
    </source>
</evidence>
<dbReference type="SUPFAM" id="SSF56281">
    <property type="entry name" value="Metallo-hydrolase/oxidoreductase"/>
    <property type="match status" value="1"/>
</dbReference>
<evidence type="ECO:0000256" key="5">
    <source>
        <dbReference type="ARBA" id="ARBA00022763"/>
    </source>
</evidence>
<reference evidence="14 15" key="1">
    <citation type="submission" date="2016-05" db="EMBL/GenBank/DDBJ databases">
        <title>A degradative enzymes factory behind the ericoid mycorrhizal symbiosis.</title>
        <authorList>
            <consortium name="DOE Joint Genome Institute"/>
            <person name="Martino E."/>
            <person name="Morin E."/>
            <person name="Grelet G."/>
            <person name="Kuo A."/>
            <person name="Kohler A."/>
            <person name="Daghino S."/>
            <person name="Barry K."/>
            <person name="Choi C."/>
            <person name="Cichocki N."/>
            <person name="Clum A."/>
            <person name="Copeland A."/>
            <person name="Hainaut M."/>
            <person name="Haridas S."/>
            <person name="Labutti K."/>
            <person name="Lindquist E."/>
            <person name="Lipzen A."/>
            <person name="Khouja H.-R."/>
            <person name="Murat C."/>
            <person name="Ohm R."/>
            <person name="Olson A."/>
            <person name="Spatafora J."/>
            <person name="Veneault-Fourrey C."/>
            <person name="Henrissat B."/>
            <person name="Grigoriev I."/>
            <person name="Martin F."/>
            <person name="Perotto S."/>
        </authorList>
    </citation>
    <scope>NUCLEOTIDE SEQUENCE [LARGE SCALE GENOMIC DNA]</scope>
    <source>
        <strain evidence="14 15">UAMH 7357</strain>
    </source>
</reference>
<evidence type="ECO:0000313" key="15">
    <source>
        <dbReference type="Proteomes" id="UP000235672"/>
    </source>
</evidence>
<dbReference type="OrthoDB" id="5561659at2759"/>
<dbReference type="GO" id="GO:0036297">
    <property type="term" value="P:interstrand cross-link repair"/>
    <property type="evidence" value="ECO:0007669"/>
    <property type="project" value="TreeGrafter"/>
</dbReference>
<accession>A0A2J6Q455</accession>
<comment type="similarity">
    <text evidence="2">Belongs to the DNA repair metallo-beta-lactamase (DRMBL) family.</text>
</comment>
<dbReference type="InterPro" id="IPR011084">
    <property type="entry name" value="DRMBL"/>
</dbReference>
<evidence type="ECO:0000256" key="8">
    <source>
        <dbReference type="ARBA" id="ARBA00023172"/>
    </source>
</evidence>
<keyword evidence="3" id="KW-0540">Nuclease</keyword>
<evidence type="ECO:0000256" key="1">
    <source>
        <dbReference type="ARBA" id="ARBA00004123"/>
    </source>
</evidence>
<keyword evidence="10" id="KW-0539">Nucleus</keyword>
<gene>
    <name evidence="14" type="ORF">NA56DRAFT_165244</name>
</gene>
<evidence type="ECO:0000256" key="11">
    <source>
        <dbReference type="ARBA" id="ARBA00039759"/>
    </source>
</evidence>
<organism evidence="14 15">
    <name type="scientific">Hyaloscypha hepaticicola</name>
    <dbReference type="NCBI Taxonomy" id="2082293"/>
    <lineage>
        <taxon>Eukaryota</taxon>
        <taxon>Fungi</taxon>
        <taxon>Dikarya</taxon>
        <taxon>Ascomycota</taxon>
        <taxon>Pezizomycotina</taxon>
        <taxon>Leotiomycetes</taxon>
        <taxon>Helotiales</taxon>
        <taxon>Hyaloscyphaceae</taxon>
        <taxon>Hyaloscypha</taxon>
    </lineage>
</organism>
<dbReference type="GO" id="GO:0035312">
    <property type="term" value="F:5'-3' DNA exonuclease activity"/>
    <property type="evidence" value="ECO:0007669"/>
    <property type="project" value="TreeGrafter"/>
</dbReference>
<dbReference type="GO" id="GO:0006310">
    <property type="term" value="P:DNA recombination"/>
    <property type="evidence" value="ECO:0007669"/>
    <property type="project" value="UniProtKB-KW"/>
</dbReference>
<keyword evidence="4" id="KW-0255">Endonuclease</keyword>
<evidence type="ECO:0000259" key="13">
    <source>
        <dbReference type="Pfam" id="PF07522"/>
    </source>
</evidence>
<dbReference type="EMBL" id="KZ613483">
    <property type="protein sequence ID" value="PMD21011.1"/>
    <property type="molecule type" value="Genomic_DNA"/>
</dbReference>
<dbReference type="Pfam" id="PF23023">
    <property type="entry name" value="Anti-Pycsar_Apyc1"/>
    <property type="match status" value="1"/>
</dbReference>
<evidence type="ECO:0000256" key="9">
    <source>
        <dbReference type="ARBA" id="ARBA00023204"/>
    </source>
</evidence>
<dbReference type="Pfam" id="PF07522">
    <property type="entry name" value="DRMBL"/>
    <property type="match status" value="1"/>
</dbReference>
<keyword evidence="15" id="KW-1185">Reference proteome</keyword>
<feature type="domain" description="DNA repair metallo-beta-lactamase" evidence="13">
    <location>
        <begin position="414"/>
        <end position="459"/>
    </location>
</feature>
<evidence type="ECO:0000256" key="3">
    <source>
        <dbReference type="ARBA" id="ARBA00022722"/>
    </source>
</evidence>
<dbReference type="GO" id="GO:0004519">
    <property type="term" value="F:endonuclease activity"/>
    <property type="evidence" value="ECO:0007669"/>
    <property type="project" value="UniProtKB-KW"/>
</dbReference>
<dbReference type="PANTHER" id="PTHR23240:SF8">
    <property type="entry name" value="PROTEIN ARTEMIS"/>
    <property type="match status" value="1"/>
</dbReference>
<dbReference type="Proteomes" id="UP000235672">
    <property type="component" value="Unassembled WGS sequence"/>
</dbReference>
<dbReference type="STRING" id="1745343.A0A2J6Q455"/>
<keyword evidence="9" id="KW-0234">DNA repair</keyword>
<proteinExistence type="inferred from homology"/>
<evidence type="ECO:0000313" key="14">
    <source>
        <dbReference type="EMBL" id="PMD21011.1"/>
    </source>
</evidence>
<keyword evidence="8" id="KW-0233">DNA recombination</keyword>
<evidence type="ECO:0000256" key="7">
    <source>
        <dbReference type="ARBA" id="ARBA00022839"/>
    </source>
</evidence>
<dbReference type="GO" id="GO:0006303">
    <property type="term" value="P:double-strand break repair via nonhomologous end joining"/>
    <property type="evidence" value="ECO:0007669"/>
    <property type="project" value="TreeGrafter"/>
</dbReference>
<dbReference type="GO" id="GO:0003684">
    <property type="term" value="F:damaged DNA binding"/>
    <property type="evidence" value="ECO:0007669"/>
    <property type="project" value="TreeGrafter"/>
</dbReference>
<keyword evidence="6" id="KW-0378">Hydrolase</keyword>
<dbReference type="GO" id="GO:0005634">
    <property type="term" value="C:nucleus"/>
    <property type="evidence" value="ECO:0007669"/>
    <property type="project" value="UniProtKB-SubCell"/>
</dbReference>
<sequence length="521" mass="58903">MSTFGGVMVEFPDVRVDFFRPVPGFRPPLACFLSHVHSDHLAGLESLKSPFLYCSSATKELLLRLERYPHRLNFELGILEARKQTYKHLQKLLKPIPLQTPTRIELQPGQDIQVTLFDANHCTGAVMFLFEGDGKAVLYTGDIRSEPWFVNSLTRNPFLIEYTSGLKTLDCIYLDTSNTSPIEFPTKADGIKELLKKVSKYPPDTVFHFTAWTFGYEEVWMALSRALKSPIHVDRYKLRLYQSLRGDSDKKDKTSVAFLVHEYPALTGYVCGNTPQEGCLTGDQTVRLHSCEKGMHCPTVNDKTVWIKPIIARTKHGEMAEVGVGGGGGDLAQRPELELDNDFIIDQLLSLFADTEQSVLRDIKNLLLAGSRSTIRAVSLDDMGLDRQEDDLSLSELKKHILRSLTQKRSASDTESKEQEQGLPRIITFPYSRHSSYAELCDLVRVFRPKDVYACTVNPSTWHEGVSIQNLFGPTDSHNRQCTIIPQREPCFASQKQSPDRCKTNFRNHCSEKLTGLLKTI</sequence>
<dbReference type="GO" id="GO:0000723">
    <property type="term" value="P:telomere maintenance"/>
    <property type="evidence" value="ECO:0007669"/>
    <property type="project" value="TreeGrafter"/>
</dbReference>